<dbReference type="Proteomes" id="UP000053201">
    <property type="component" value="Unassembled WGS sequence"/>
</dbReference>
<feature type="transmembrane region" description="Helical" evidence="8">
    <location>
        <begin position="229"/>
        <end position="254"/>
    </location>
</feature>
<feature type="transmembrane region" description="Helical" evidence="8">
    <location>
        <begin position="304"/>
        <end position="325"/>
    </location>
</feature>
<organism evidence="10 11">
    <name type="scientific">Spizellomyces punctatus (strain DAOM BR117)</name>
    <dbReference type="NCBI Taxonomy" id="645134"/>
    <lineage>
        <taxon>Eukaryota</taxon>
        <taxon>Fungi</taxon>
        <taxon>Fungi incertae sedis</taxon>
        <taxon>Chytridiomycota</taxon>
        <taxon>Chytridiomycota incertae sedis</taxon>
        <taxon>Chytridiomycetes</taxon>
        <taxon>Spizellomycetales</taxon>
        <taxon>Spizellomycetaceae</taxon>
        <taxon>Spizellomyces</taxon>
    </lineage>
</organism>
<dbReference type="InParanoid" id="A0A0L0HUH7"/>
<dbReference type="GO" id="GO:0005249">
    <property type="term" value="F:voltage-gated potassium channel activity"/>
    <property type="evidence" value="ECO:0007669"/>
    <property type="project" value="TreeGrafter"/>
</dbReference>
<dbReference type="Pfam" id="PF00520">
    <property type="entry name" value="Ion_trans"/>
    <property type="match status" value="1"/>
</dbReference>
<dbReference type="GO" id="GO:0098855">
    <property type="term" value="C:HCN channel complex"/>
    <property type="evidence" value="ECO:0007669"/>
    <property type="project" value="TreeGrafter"/>
</dbReference>
<dbReference type="OMA" id="DWYYHWL"/>
<gene>
    <name evidence="10" type="ORF">SPPG_00687</name>
</gene>
<keyword evidence="4 8" id="KW-1133">Transmembrane helix</keyword>
<keyword evidence="6 8" id="KW-0472">Membrane</keyword>
<feature type="compositionally biased region" description="Basic and acidic residues" evidence="7">
    <location>
        <begin position="49"/>
        <end position="75"/>
    </location>
</feature>
<dbReference type="Gene3D" id="1.10.287.630">
    <property type="entry name" value="Helix hairpin bin"/>
    <property type="match status" value="1"/>
</dbReference>
<feature type="transmembrane region" description="Helical" evidence="8">
    <location>
        <begin position="274"/>
        <end position="292"/>
    </location>
</feature>
<dbReference type="Gene3D" id="1.10.287.70">
    <property type="match status" value="1"/>
</dbReference>
<evidence type="ECO:0000256" key="7">
    <source>
        <dbReference type="SAM" id="MobiDB-lite"/>
    </source>
</evidence>
<feature type="domain" description="Cyclic nucleotide-binding" evidence="9">
    <location>
        <begin position="405"/>
        <end position="503"/>
    </location>
</feature>
<reference evidence="10 11" key="1">
    <citation type="submission" date="2009-08" db="EMBL/GenBank/DDBJ databases">
        <title>The Genome Sequence of Spizellomyces punctatus strain DAOM BR117.</title>
        <authorList>
            <consortium name="The Broad Institute Genome Sequencing Platform"/>
            <person name="Russ C."/>
            <person name="Cuomo C."/>
            <person name="Shea T."/>
            <person name="Young S.K."/>
            <person name="Zeng Q."/>
            <person name="Koehrsen M."/>
            <person name="Haas B."/>
            <person name="Borodovsky M."/>
            <person name="Guigo R."/>
            <person name="Alvarado L."/>
            <person name="Berlin A."/>
            <person name="Bochicchio J."/>
            <person name="Borenstein D."/>
            <person name="Chapman S."/>
            <person name="Chen Z."/>
            <person name="Engels R."/>
            <person name="Freedman E."/>
            <person name="Gellesch M."/>
            <person name="Goldberg J."/>
            <person name="Griggs A."/>
            <person name="Gujja S."/>
            <person name="Heiman D."/>
            <person name="Hepburn T."/>
            <person name="Howarth C."/>
            <person name="Jen D."/>
            <person name="Larson L."/>
            <person name="Lewis B."/>
            <person name="Mehta T."/>
            <person name="Park D."/>
            <person name="Pearson M."/>
            <person name="Roberts A."/>
            <person name="Saif S."/>
            <person name="Shenoy N."/>
            <person name="Sisk P."/>
            <person name="Stolte C."/>
            <person name="Sykes S."/>
            <person name="Thomson T."/>
            <person name="Walk T."/>
            <person name="White J."/>
            <person name="Yandava C."/>
            <person name="Burger G."/>
            <person name="Gray M.W."/>
            <person name="Holland P.W.H."/>
            <person name="King N."/>
            <person name="Lang F.B.F."/>
            <person name="Roger A.J."/>
            <person name="Ruiz-Trillo I."/>
            <person name="Lander E."/>
            <person name="Nusbaum C."/>
        </authorList>
    </citation>
    <scope>NUCLEOTIDE SEQUENCE [LARGE SCALE GENOMIC DNA]</scope>
    <source>
        <strain evidence="10 11">DAOM BR117</strain>
    </source>
</reference>
<dbReference type="PANTHER" id="PTHR45689">
    <property type="entry name" value="I[[H]] CHANNEL, ISOFORM E"/>
    <property type="match status" value="1"/>
</dbReference>
<dbReference type="Pfam" id="PF00027">
    <property type="entry name" value="cNMP_binding"/>
    <property type="match status" value="1"/>
</dbReference>
<dbReference type="SUPFAM" id="SSF51206">
    <property type="entry name" value="cAMP-binding domain-like"/>
    <property type="match status" value="1"/>
</dbReference>
<dbReference type="InterPro" id="IPR005821">
    <property type="entry name" value="Ion_trans_dom"/>
</dbReference>
<dbReference type="CDD" id="cd00038">
    <property type="entry name" value="CAP_ED"/>
    <property type="match status" value="1"/>
</dbReference>
<name>A0A0L0HUH7_SPIPD</name>
<feature type="region of interest" description="Disordered" evidence="7">
    <location>
        <begin position="13"/>
        <end position="75"/>
    </location>
</feature>
<dbReference type="OrthoDB" id="2152421at2759"/>
<dbReference type="GO" id="GO:0003254">
    <property type="term" value="P:regulation of membrane depolarization"/>
    <property type="evidence" value="ECO:0007669"/>
    <property type="project" value="TreeGrafter"/>
</dbReference>
<dbReference type="GeneID" id="27684399"/>
<keyword evidence="11" id="KW-1185">Reference proteome</keyword>
<keyword evidence="5" id="KW-0406">Ion transport</keyword>
<keyword evidence="2" id="KW-0813">Transport</keyword>
<accession>A0A0L0HUH7</accession>
<evidence type="ECO:0000256" key="1">
    <source>
        <dbReference type="ARBA" id="ARBA00004141"/>
    </source>
</evidence>
<dbReference type="SMART" id="SM00100">
    <property type="entry name" value="cNMP"/>
    <property type="match status" value="1"/>
</dbReference>
<keyword evidence="3 8" id="KW-0812">Transmembrane</keyword>
<evidence type="ECO:0000256" key="2">
    <source>
        <dbReference type="ARBA" id="ARBA00022448"/>
    </source>
</evidence>
<dbReference type="RefSeq" id="XP_016613045.1">
    <property type="nucleotide sequence ID" value="XM_016749015.1"/>
</dbReference>
<evidence type="ECO:0000256" key="5">
    <source>
        <dbReference type="ARBA" id="ARBA00023065"/>
    </source>
</evidence>
<dbReference type="VEuPathDB" id="FungiDB:SPPG_00687"/>
<dbReference type="STRING" id="645134.A0A0L0HUH7"/>
<evidence type="ECO:0000313" key="11">
    <source>
        <dbReference type="Proteomes" id="UP000053201"/>
    </source>
</evidence>
<evidence type="ECO:0000256" key="3">
    <source>
        <dbReference type="ARBA" id="ARBA00022692"/>
    </source>
</evidence>
<dbReference type="EMBL" id="KQ257450">
    <property type="protein sequence ID" value="KND05006.1"/>
    <property type="molecule type" value="Genomic_DNA"/>
</dbReference>
<dbReference type="AlphaFoldDB" id="A0A0L0HUH7"/>
<dbReference type="eggNOG" id="KOG0498">
    <property type="taxonomic scope" value="Eukaryota"/>
</dbReference>
<dbReference type="Gene3D" id="2.60.120.10">
    <property type="entry name" value="Jelly Rolls"/>
    <property type="match status" value="1"/>
</dbReference>
<evidence type="ECO:0000313" key="10">
    <source>
        <dbReference type="EMBL" id="KND05006.1"/>
    </source>
</evidence>
<evidence type="ECO:0000256" key="8">
    <source>
        <dbReference type="SAM" id="Phobius"/>
    </source>
</evidence>
<dbReference type="SUPFAM" id="SSF81324">
    <property type="entry name" value="Voltage-gated potassium channels"/>
    <property type="match status" value="1"/>
</dbReference>
<comment type="subcellular location">
    <subcellularLocation>
        <location evidence="1">Membrane</location>
        <topology evidence="1">Multi-pass membrane protein</topology>
    </subcellularLocation>
</comment>
<dbReference type="InterPro" id="IPR018490">
    <property type="entry name" value="cNMP-bd_dom_sf"/>
</dbReference>
<protein>
    <recommendedName>
        <fullName evidence="9">Cyclic nucleotide-binding domain-containing protein</fullName>
    </recommendedName>
</protein>
<dbReference type="GO" id="GO:0035725">
    <property type="term" value="P:sodium ion transmembrane transport"/>
    <property type="evidence" value="ECO:0007669"/>
    <property type="project" value="TreeGrafter"/>
</dbReference>
<evidence type="ECO:0000256" key="6">
    <source>
        <dbReference type="ARBA" id="ARBA00023136"/>
    </source>
</evidence>
<dbReference type="InterPro" id="IPR000595">
    <property type="entry name" value="cNMP-bd_dom"/>
</dbReference>
<evidence type="ECO:0000256" key="4">
    <source>
        <dbReference type="ARBA" id="ARBA00022989"/>
    </source>
</evidence>
<sequence>MWVGGVIFEEEDIGRHSTTMHRSASAGRPEEESDASSERSSVIALSKTSPEEMRKPSSAKQEVKEPAKEQIVDSKVEKQERRWGLLPTSPIKLVWDLIMSCAYWHTLFIVPVAAGFERCSVHRVTTVSKLLTGLYTMDTLINAVTLRDSCPSLAKSFSAYVTSPACVVDVLTAIPYDLIYYERAPSIALGPLRLVRMGRAYRLRRILATNPVYTRISKTTARALKAGHIIVTMSTFAVALLWYLHMNACLTFLYGNLTGYWTFGEFKWVVGVGFWWQYAWGLLMAVANSWPFTWEVRPRAPAEIAFHIVWVLFGALITGCLTGIIQAVRVGLDPPGRLYNEKLDQVTEYMSSRNLDSGTRRRVREFLWLKFHGRVFDEGRILEEFNLALKQQIASGPNLLASVPVLHTMNEDFLGSLALCLQDRFYMPGEVIYKEGTIGSDMFWIASGSVEVVWGDGRKLVLTSGDFFGETALVVEIPRLNTVRAIGACHAYRLDRNNYDRVLQEFPDMAASAEEYARGLLVEGA</sequence>
<dbReference type="PANTHER" id="PTHR45689:SF5">
    <property type="entry name" value="I[[H]] CHANNEL, ISOFORM E"/>
    <property type="match status" value="1"/>
</dbReference>
<dbReference type="PROSITE" id="PS50042">
    <property type="entry name" value="CNMP_BINDING_3"/>
    <property type="match status" value="1"/>
</dbReference>
<evidence type="ECO:0000259" key="9">
    <source>
        <dbReference type="PROSITE" id="PS50042"/>
    </source>
</evidence>
<dbReference type="InterPro" id="IPR014710">
    <property type="entry name" value="RmlC-like_jellyroll"/>
</dbReference>
<proteinExistence type="predicted"/>
<dbReference type="InterPro" id="IPR051413">
    <property type="entry name" value="K/Na_HCN_channel"/>
</dbReference>